<keyword evidence="5" id="KW-1185">Reference proteome</keyword>
<dbReference type="Pfam" id="PF00076">
    <property type="entry name" value="RRM_1"/>
    <property type="match status" value="1"/>
</dbReference>
<dbReference type="GeneID" id="54479128"/>
<evidence type="ECO:0000256" key="1">
    <source>
        <dbReference type="PROSITE-ProRule" id="PRU00176"/>
    </source>
</evidence>
<feature type="compositionally biased region" description="Acidic residues" evidence="2">
    <location>
        <begin position="135"/>
        <end position="145"/>
    </location>
</feature>
<dbReference type="Gene3D" id="3.30.70.330">
    <property type="match status" value="1"/>
</dbReference>
<keyword evidence="1" id="KW-0694">RNA-binding</keyword>
<reference evidence="4" key="1">
    <citation type="journal article" date="2020" name="Stud. Mycol.">
        <title>101 Dothideomycetes genomes: a test case for predicting lifestyles and emergence of pathogens.</title>
        <authorList>
            <person name="Haridas S."/>
            <person name="Albert R."/>
            <person name="Binder M."/>
            <person name="Bloem J."/>
            <person name="Labutti K."/>
            <person name="Salamov A."/>
            <person name="Andreopoulos B."/>
            <person name="Baker S."/>
            <person name="Barry K."/>
            <person name="Bills G."/>
            <person name="Bluhm B."/>
            <person name="Cannon C."/>
            <person name="Castanera R."/>
            <person name="Culley D."/>
            <person name="Daum C."/>
            <person name="Ezra D."/>
            <person name="Gonzalez J."/>
            <person name="Henrissat B."/>
            <person name="Kuo A."/>
            <person name="Liang C."/>
            <person name="Lipzen A."/>
            <person name="Lutzoni F."/>
            <person name="Magnuson J."/>
            <person name="Mondo S."/>
            <person name="Nolan M."/>
            <person name="Ohm R."/>
            <person name="Pangilinan J."/>
            <person name="Park H.-J."/>
            <person name="Ramirez L."/>
            <person name="Alfaro M."/>
            <person name="Sun H."/>
            <person name="Tritt A."/>
            <person name="Yoshinaga Y."/>
            <person name="Zwiers L.-H."/>
            <person name="Turgeon B."/>
            <person name="Goodwin S."/>
            <person name="Spatafora J."/>
            <person name="Crous P."/>
            <person name="Grigoriev I."/>
        </authorList>
    </citation>
    <scope>NUCLEOTIDE SEQUENCE</scope>
    <source>
        <strain evidence="4">CBS 113389</strain>
    </source>
</reference>
<dbReference type="SMART" id="SM00360">
    <property type="entry name" value="RRM"/>
    <property type="match status" value="1"/>
</dbReference>
<dbReference type="InterPro" id="IPR000504">
    <property type="entry name" value="RRM_dom"/>
</dbReference>
<dbReference type="GO" id="GO:0003723">
    <property type="term" value="F:RNA binding"/>
    <property type="evidence" value="ECO:0007669"/>
    <property type="project" value="UniProtKB-UniRule"/>
</dbReference>
<organism evidence="4 5">
    <name type="scientific">Neohortaea acidophila</name>
    <dbReference type="NCBI Taxonomy" id="245834"/>
    <lineage>
        <taxon>Eukaryota</taxon>
        <taxon>Fungi</taxon>
        <taxon>Dikarya</taxon>
        <taxon>Ascomycota</taxon>
        <taxon>Pezizomycotina</taxon>
        <taxon>Dothideomycetes</taxon>
        <taxon>Dothideomycetidae</taxon>
        <taxon>Mycosphaerellales</taxon>
        <taxon>Teratosphaeriaceae</taxon>
        <taxon>Neohortaea</taxon>
    </lineage>
</organism>
<accession>A0A6A6PSE4</accession>
<name>A0A6A6PSE4_9PEZI</name>
<protein>
    <recommendedName>
        <fullName evidence="3">RRM domain-containing protein</fullName>
    </recommendedName>
</protein>
<evidence type="ECO:0000259" key="3">
    <source>
        <dbReference type="PROSITE" id="PS50102"/>
    </source>
</evidence>
<dbReference type="SUPFAM" id="SSF54928">
    <property type="entry name" value="RNA-binding domain, RBD"/>
    <property type="match status" value="1"/>
</dbReference>
<evidence type="ECO:0000256" key="2">
    <source>
        <dbReference type="SAM" id="MobiDB-lite"/>
    </source>
</evidence>
<dbReference type="AlphaFoldDB" id="A0A6A6PSE4"/>
<feature type="region of interest" description="Disordered" evidence="2">
    <location>
        <begin position="118"/>
        <end position="147"/>
    </location>
</feature>
<gene>
    <name evidence="4" type="ORF">BDY17DRAFT_347360</name>
</gene>
<feature type="domain" description="RRM" evidence="3">
    <location>
        <begin position="193"/>
        <end position="273"/>
    </location>
</feature>
<dbReference type="InterPro" id="IPR035979">
    <property type="entry name" value="RBD_domain_sf"/>
</dbReference>
<evidence type="ECO:0000313" key="5">
    <source>
        <dbReference type="Proteomes" id="UP000799767"/>
    </source>
</evidence>
<dbReference type="OrthoDB" id="4423746at2759"/>
<dbReference type="InterPro" id="IPR012677">
    <property type="entry name" value="Nucleotide-bd_a/b_plait_sf"/>
</dbReference>
<dbReference type="RefSeq" id="XP_033588717.1">
    <property type="nucleotide sequence ID" value="XM_033738126.1"/>
</dbReference>
<dbReference type="Proteomes" id="UP000799767">
    <property type="component" value="Unassembled WGS sequence"/>
</dbReference>
<sequence length="275" mass="30748">MDPNLTYSPPRTPPSSPIRIDTNASPVKERRLPLLLQQHPHLFGMEIDRPASAPTQLPSDFIAYSFLGAPPVFNRQPTYARMRYADFLAKSGVSNETILRWIRPPPFARQAFNYTARAPTPDLTHTGSTNTAEQSSDEASGDAEDDQTKGVVVDDLAARVAALGKNAVTQATPNNTAAYRALMDAQKRYSHRARIMVGNLPNDIDKGILALAVEEEFGFFGECYVHVFSGNMRGLRPYAIVQYTRRRHAKDAWENGEEIFVFGRRVRVEWICHAS</sequence>
<dbReference type="EMBL" id="MU001637">
    <property type="protein sequence ID" value="KAF2482147.1"/>
    <property type="molecule type" value="Genomic_DNA"/>
</dbReference>
<feature type="region of interest" description="Disordered" evidence="2">
    <location>
        <begin position="1"/>
        <end position="22"/>
    </location>
</feature>
<proteinExistence type="predicted"/>
<evidence type="ECO:0000313" key="4">
    <source>
        <dbReference type="EMBL" id="KAF2482147.1"/>
    </source>
</evidence>
<dbReference type="PROSITE" id="PS50102">
    <property type="entry name" value="RRM"/>
    <property type="match status" value="1"/>
</dbReference>